<organism evidence="2 3">
    <name type="scientific">Ranatra chinensis</name>
    <dbReference type="NCBI Taxonomy" id="642074"/>
    <lineage>
        <taxon>Eukaryota</taxon>
        <taxon>Metazoa</taxon>
        <taxon>Ecdysozoa</taxon>
        <taxon>Arthropoda</taxon>
        <taxon>Hexapoda</taxon>
        <taxon>Insecta</taxon>
        <taxon>Pterygota</taxon>
        <taxon>Neoptera</taxon>
        <taxon>Paraneoptera</taxon>
        <taxon>Hemiptera</taxon>
        <taxon>Heteroptera</taxon>
        <taxon>Panheteroptera</taxon>
        <taxon>Nepomorpha</taxon>
        <taxon>Nepidae</taxon>
        <taxon>Ranatrinae</taxon>
        <taxon>Ranatra</taxon>
    </lineage>
</organism>
<dbReference type="EMBL" id="JBFDAA010000008">
    <property type="protein sequence ID" value="KAL1129788.1"/>
    <property type="molecule type" value="Genomic_DNA"/>
</dbReference>
<name>A0ABD0Z0Y1_9HEMI</name>
<reference evidence="2 3" key="1">
    <citation type="submission" date="2024-07" db="EMBL/GenBank/DDBJ databases">
        <title>Chromosome-level genome assembly of the water stick insect Ranatra chinensis (Heteroptera: Nepidae).</title>
        <authorList>
            <person name="Liu X."/>
        </authorList>
    </citation>
    <scope>NUCLEOTIDE SEQUENCE [LARGE SCALE GENOMIC DNA]</scope>
    <source>
        <strain evidence="2">Cailab_2021Rc</strain>
        <tissue evidence="2">Muscle</tissue>
    </source>
</reference>
<comment type="caution">
    <text evidence="2">The sequence shown here is derived from an EMBL/GenBank/DDBJ whole genome shotgun (WGS) entry which is preliminary data.</text>
</comment>
<proteinExistence type="predicted"/>
<feature type="compositionally biased region" description="Basic and acidic residues" evidence="1">
    <location>
        <begin position="65"/>
        <end position="74"/>
    </location>
</feature>
<gene>
    <name evidence="2" type="ORF">AAG570_012732</name>
</gene>
<accession>A0ABD0Z0Y1</accession>
<dbReference type="AlphaFoldDB" id="A0ABD0Z0Y1"/>
<feature type="compositionally biased region" description="Basic and acidic residues" evidence="1">
    <location>
        <begin position="16"/>
        <end position="35"/>
    </location>
</feature>
<feature type="region of interest" description="Disordered" evidence="1">
    <location>
        <begin position="1"/>
        <end position="86"/>
    </location>
</feature>
<evidence type="ECO:0000256" key="1">
    <source>
        <dbReference type="SAM" id="MobiDB-lite"/>
    </source>
</evidence>
<protein>
    <submittedName>
        <fullName evidence="2">Uncharacterized protein</fullName>
    </submittedName>
</protein>
<keyword evidence="3" id="KW-1185">Reference proteome</keyword>
<dbReference type="Proteomes" id="UP001558652">
    <property type="component" value="Unassembled WGS sequence"/>
</dbReference>
<evidence type="ECO:0000313" key="2">
    <source>
        <dbReference type="EMBL" id="KAL1129788.1"/>
    </source>
</evidence>
<evidence type="ECO:0000313" key="3">
    <source>
        <dbReference type="Proteomes" id="UP001558652"/>
    </source>
</evidence>
<sequence>MASIQAATTGGIPEEGASHVLRELQHTRPPREPPLRRTPLADPGADTLFILPHVGEVTPGGDGHQTPHDRDKPRFPAKTIVPQRFPNGECGLSARVEHTKNGIQRRCGRTTGRL</sequence>